<dbReference type="Proteomes" id="UP000007962">
    <property type="component" value="Chromosome"/>
</dbReference>
<dbReference type="CDD" id="cd00367">
    <property type="entry name" value="PTS-HPr_like"/>
    <property type="match status" value="1"/>
</dbReference>
<dbReference type="Gene3D" id="3.30.1340.10">
    <property type="entry name" value="HPr-like"/>
    <property type="match status" value="1"/>
</dbReference>
<evidence type="ECO:0000256" key="2">
    <source>
        <dbReference type="ARBA" id="ARBA00002788"/>
    </source>
</evidence>
<dbReference type="AlphaFoldDB" id="C5BWZ2"/>
<comment type="function">
    <text evidence="3">General (non sugar-specific) component of the phosphoenolpyruvate-dependent sugar phosphotransferase system (sugar PTS). This major carbohydrate active-transport system catalyzes the phosphorylation of incoming sugar substrates concomitantly with their translocation across the cell membrane. The phosphoryl group from phosphoenolpyruvate (PEP) is transferred to the phosphoryl carrier protein HPr by enzyme I. Phospho-HPr then transfers it to the PTS EIIA domain.</text>
</comment>
<evidence type="ECO:0000259" key="9">
    <source>
        <dbReference type="PROSITE" id="PS51350"/>
    </source>
</evidence>
<dbReference type="EC" id="2.7.1.121" evidence="4"/>
<dbReference type="PROSITE" id="PS51350">
    <property type="entry name" value="PTS_HPR_DOM"/>
    <property type="match status" value="1"/>
</dbReference>
<dbReference type="SUPFAM" id="SSF55594">
    <property type="entry name" value="HPr-like"/>
    <property type="match status" value="1"/>
</dbReference>
<feature type="domain" description="HPr" evidence="9">
    <location>
        <begin position="157"/>
        <end position="240"/>
    </location>
</feature>
<dbReference type="RefSeq" id="WP_015883048.1">
    <property type="nucleotide sequence ID" value="NC_012669.1"/>
</dbReference>
<protein>
    <recommendedName>
        <fullName evidence="5">Phosphocarrier protein HPr</fullName>
        <ecNumber evidence="4">2.7.1.121</ecNumber>
    </recommendedName>
</protein>
<evidence type="ECO:0000313" key="10">
    <source>
        <dbReference type="EMBL" id="ACQ80808.1"/>
    </source>
</evidence>
<dbReference type="InterPro" id="IPR004701">
    <property type="entry name" value="PTS_EIIA_man-typ"/>
</dbReference>
<dbReference type="PROSITE" id="PS51096">
    <property type="entry name" value="PTS_EIIA_TYPE_4"/>
    <property type="match status" value="1"/>
</dbReference>
<dbReference type="GO" id="GO:0047324">
    <property type="term" value="F:phosphoenolpyruvate-glycerone phosphotransferase activity"/>
    <property type="evidence" value="ECO:0007669"/>
    <property type="project" value="UniProtKB-EC"/>
</dbReference>
<dbReference type="InterPro" id="IPR036662">
    <property type="entry name" value="PTS_EIIA_man-typ_sf"/>
</dbReference>
<dbReference type="KEGG" id="bcv:Bcav_2562"/>
<dbReference type="InterPro" id="IPR035895">
    <property type="entry name" value="HPr-like_sf"/>
</dbReference>
<feature type="domain" description="PTS EIIA type-4" evidence="8">
    <location>
        <begin position="2"/>
        <end position="157"/>
    </location>
</feature>
<dbReference type="Pfam" id="PF00381">
    <property type="entry name" value="PTS-HPr"/>
    <property type="match status" value="1"/>
</dbReference>
<dbReference type="InterPro" id="IPR012844">
    <property type="entry name" value="DhaM_N"/>
</dbReference>
<dbReference type="InterPro" id="IPR000032">
    <property type="entry name" value="HPr-like"/>
</dbReference>
<proteinExistence type="predicted"/>
<gene>
    <name evidence="10" type="ordered locus">Bcav_2562</name>
</gene>
<dbReference type="OrthoDB" id="350754at2"/>
<dbReference type="EMBL" id="CP001618">
    <property type="protein sequence ID" value="ACQ80808.1"/>
    <property type="molecule type" value="Genomic_DNA"/>
</dbReference>
<dbReference type="eggNOG" id="COG1925">
    <property type="taxonomic scope" value="Bacteria"/>
</dbReference>
<dbReference type="GO" id="GO:0009401">
    <property type="term" value="P:phosphoenolpyruvate-dependent sugar phosphotransferase system"/>
    <property type="evidence" value="ECO:0007669"/>
    <property type="project" value="InterPro"/>
</dbReference>
<dbReference type="PROSITE" id="PS00369">
    <property type="entry name" value="PTS_HPR_HIS"/>
    <property type="match status" value="1"/>
</dbReference>
<evidence type="ECO:0000256" key="5">
    <source>
        <dbReference type="ARBA" id="ARBA00020422"/>
    </source>
</evidence>
<evidence type="ECO:0000313" key="11">
    <source>
        <dbReference type="Proteomes" id="UP000007962"/>
    </source>
</evidence>
<dbReference type="SUPFAM" id="SSF53062">
    <property type="entry name" value="PTS system fructose IIA component-like"/>
    <property type="match status" value="1"/>
</dbReference>
<dbReference type="PRINTS" id="PR00107">
    <property type="entry name" value="PHOSPHOCPHPR"/>
</dbReference>
<evidence type="ECO:0000256" key="1">
    <source>
        <dbReference type="ARBA" id="ARBA00001113"/>
    </source>
</evidence>
<dbReference type="InterPro" id="IPR039643">
    <property type="entry name" value="DhaM"/>
</dbReference>
<comment type="subunit">
    <text evidence="7">Homodimer. The dihydroxyacetone kinase complex is composed of a homodimer of DhaM, a homodimer of DhaK and the subunit DhaL.</text>
</comment>
<dbReference type="GO" id="GO:0016020">
    <property type="term" value="C:membrane"/>
    <property type="evidence" value="ECO:0007669"/>
    <property type="project" value="InterPro"/>
</dbReference>
<dbReference type="NCBIfam" id="TIGR02364">
    <property type="entry name" value="dha_pts"/>
    <property type="match status" value="1"/>
</dbReference>
<dbReference type="STRING" id="471853.Bcav_2562"/>
<comment type="catalytic activity">
    <reaction evidence="1">
        <text>dihydroxyacetone + phosphoenolpyruvate = dihydroxyacetone phosphate + pyruvate</text>
        <dbReference type="Rhea" id="RHEA:18381"/>
        <dbReference type="ChEBI" id="CHEBI:15361"/>
        <dbReference type="ChEBI" id="CHEBI:16016"/>
        <dbReference type="ChEBI" id="CHEBI:57642"/>
        <dbReference type="ChEBI" id="CHEBI:58702"/>
        <dbReference type="EC" id="2.7.1.121"/>
    </reaction>
</comment>
<keyword evidence="10" id="KW-0418">Kinase</keyword>
<keyword evidence="11" id="KW-1185">Reference proteome</keyword>
<evidence type="ECO:0000256" key="4">
    <source>
        <dbReference type="ARBA" id="ARBA00012095"/>
    </source>
</evidence>
<sequence>MSTGLVLVSHSAMLAAGVAELAAQMAPDVVIRPAGGTDDARLGTSFAVVERAVAAVLDAGCDGVVVLADIGSARMTAESVLESLEDARVRLAPGAFVEGAVAAAVAAQTGGGPADVGAAVRAATRQLGLEMEEAAADANEGTPPAAVAAPAEARNGVVQRRTTLRNPLGLHARPAAHLARLAGSFDATVRVNGVDAASLLALMGLGLTGGAEIVVEADGPQAEDAVEAVAGEIDTGFGEV</sequence>
<dbReference type="HOGENOM" id="CLU_045361_0_1_11"/>
<organism evidence="10 11">
    <name type="scientific">Beutenbergia cavernae (strain ATCC BAA-8 / DSM 12333 / CCUG 43141 / JCM 11478 / NBRC 16432 / NCIMB 13614 / HKI 0122)</name>
    <dbReference type="NCBI Taxonomy" id="471853"/>
    <lineage>
        <taxon>Bacteria</taxon>
        <taxon>Bacillati</taxon>
        <taxon>Actinomycetota</taxon>
        <taxon>Actinomycetes</taxon>
        <taxon>Micrococcales</taxon>
        <taxon>Beutenbergiaceae</taxon>
        <taxon>Beutenbergia</taxon>
    </lineage>
</organism>
<name>C5BWZ2_BEUC1</name>
<dbReference type="PANTHER" id="PTHR38594">
    <property type="entry name" value="PEP-DEPENDENT DIHYDROXYACETONE KINASE, PHOSPHORYL DONOR SUBUNIT DHAM"/>
    <property type="match status" value="1"/>
</dbReference>
<dbReference type="GO" id="GO:0019563">
    <property type="term" value="P:glycerol catabolic process"/>
    <property type="evidence" value="ECO:0007669"/>
    <property type="project" value="InterPro"/>
</dbReference>
<dbReference type="eggNOG" id="COG3412">
    <property type="taxonomic scope" value="Bacteria"/>
</dbReference>
<dbReference type="NCBIfam" id="TIGR01003">
    <property type="entry name" value="PTS_HPr_family"/>
    <property type="match status" value="1"/>
</dbReference>
<dbReference type="InterPro" id="IPR001020">
    <property type="entry name" value="PTS_HPr_His_P_site"/>
</dbReference>
<keyword evidence="6" id="KW-0808">Transferase</keyword>
<dbReference type="Pfam" id="PF03610">
    <property type="entry name" value="EIIA-man"/>
    <property type="match status" value="1"/>
</dbReference>
<accession>C5BWZ2</accession>
<evidence type="ECO:0000256" key="7">
    <source>
        <dbReference type="ARBA" id="ARBA00046577"/>
    </source>
</evidence>
<dbReference type="PANTHER" id="PTHR38594:SF1">
    <property type="entry name" value="PEP-DEPENDENT DIHYDROXYACETONE KINASE, PHOSPHORYL DONOR SUBUNIT DHAM"/>
    <property type="match status" value="1"/>
</dbReference>
<reference evidence="10 11" key="1">
    <citation type="journal article" date="2009" name="Stand. Genomic Sci.">
        <title>Complete genome sequence of Beutenbergia cavernae type strain (HKI 0122).</title>
        <authorList>
            <person name="Land M."/>
            <person name="Pukall R."/>
            <person name="Abt B."/>
            <person name="Goker M."/>
            <person name="Rohde M."/>
            <person name="Glavina Del Rio T."/>
            <person name="Tice H."/>
            <person name="Copeland A."/>
            <person name="Cheng J.F."/>
            <person name="Lucas S."/>
            <person name="Chen F."/>
            <person name="Nolan M."/>
            <person name="Bruce D."/>
            <person name="Goodwin L."/>
            <person name="Pitluck S."/>
            <person name="Ivanova N."/>
            <person name="Mavromatis K."/>
            <person name="Ovchinnikova G."/>
            <person name="Pati A."/>
            <person name="Chen A."/>
            <person name="Palaniappan K."/>
            <person name="Hauser L."/>
            <person name="Chang Y.J."/>
            <person name="Jefferies C.C."/>
            <person name="Saunders E."/>
            <person name="Brettin T."/>
            <person name="Detter J.C."/>
            <person name="Han C."/>
            <person name="Chain P."/>
            <person name="Bristow J."/>
            <person name="Eisen J.A."/>
            <person name="Markowitz V."/>
            <person name="Hugenholtz P."/>
            <person name="Kyrpides N.C."/>
            <person name="Klenk H.P."/>
            <person name="Lapidus A."/>
        </authorList>
    </citation>
    <scope>NUCLEOTIDE SEQUENCE [LARGE SCALE GENOMIC DNA]</scope>
    <source>
        <strain evidence="11">ATCC BAA-8 / DSM 12333 / NBRC 16432</strain>
    </source>
</reference>
<comment type="function">
    <text evidence="2">Component of the dihydroxyacetone kinase complex, which is responsible for the phosphoenolpyruvate (PEP)-dependent phosphorylation of dihydroxyacetone. DhaM serves as the phosphoryl donor. Is phosphorylated by phosphoenolpyruvate in an EI- and HPr-dependent reaction, and a phosphorelay system on histidine residues finally leads to phosphoryl transfer to DhaL and dihydroxyacetone.</text>
</comment>
<evidence type="ECO:0000259" key="8">
    <source>
        <dbReference type="PROSITE" id="PS51096"/>
    </source>
</evidence>
<dbReference type="Gene3D" id="3.40.50.510">
    <property type="entry name" value="Phosphotransferase system, mannose-type IIA component"/>
    <property type="match status" value="1"/>
</dbReference>
<evidence type="ECO:0000256" key="3">
    <source>
        <dbReference type="ARBA" id="ARBA00003681"/>
    </source>
</evidence>
<evidence type="ECO:0000256" key="6">
    <source>
        <dbReference type="ARBA" id="ARBA00022679"/>
    </source>
</evidence>